<evidence type="ECO:0000259" key="2">
    <source>
        <dbReference type="Pfam" id="PF01266"/>
    </source>
</evidence>
<evidence type="ECO:0000256" key="1">
    <source>
        <dbReference type="ARBA" id="ARBA00023002"/>
    </source>
</evidence>
<accession>A0ABN1GPE2</accession>
<name>A0ABN1GPE2_9HYPH</name>
<gene>
    <name evidence="3" type="ORF">GCM10008943_33380</name>
</gene>
<dbReference type="SUPFAM" id="SSF51905">
    <property type="entry name" value="FAD/NAD(P)-binding domain"/>
    <property type="match status" value="1"/>
</dbReference>
<protein>
    <submittedName>
        <fullName evidence="3">FAD-dependent oxidoreductase</fullName>
    </submittedName>
</protein>
<dbReference type="Pfam" id="PF01266">
    <property type="entry name" value="DAO"/>
    <property type="match status" value="1"/>
</dbReference>
<evidence type="ECO:0000313" key="3">
    <source>
        <dbReference type="EMBL" id="GAA0615745.1"/>
    </source>
</evidence>
<feature type="domain" description="FAD dependent oxidoreductase" evidence="2">
    <location>
        <begin position="8"/>
        <end position="396"/>
    </location>
</feature>
<dbReference type="Proteomes" id="UP001424441">
    <property type="component" value="Unassembled WGS sequence"/>
</dbReference>
<dbReference type="InterPro" id="IPR006076">
    <property type="entry name" value="FAD-dep_OxRdtase"/>
</dbReference>
<dbReference type="RefSeq" id="WP_343808353.1">
    <property type="nucleotide sequence ID" value="NZ_BAAADE010000019.1"/>
</dbReference>
<dbReference type="PANTHER" id="PTHR13847:SF289">
    <property type="entry name" value="GLYCINE OXIDASE"/>
    <property type="match status" value="1"/>
</dbReference>
<evidence type="ECO:0000313" key="4">
    <source>
        <dbReference type="Proteomes" id="UP001424441"/>
    </source>
</evidence>
<keyword evidence="1" id="KW-0560">Oxidoreductase</keyword>
<comment type="caution">
    <text evidence="3">The sequence shown here is derived from an EMBL/GenBank/DDBJ whole genome shotgun (WGS) entry which is preliminary data.</text>
</comment>
<dbReference type="EMBL" id="BAAADE010000019">
    <property type="protein sequence ID" value="GAA0615745.1"/>
    <property type="molecule type" value="Genomic_DNA"/>
</dbReference>
<dbReference type="Gene3D" id="3.50.50.60">
    <property type="entry name" value="FAD/NAD(P)-binding domain"/>
    <property type="match status" value="2"/>
</dbReference>
<organism evidence="3 4">
    <name type="scientific">Paenochrobactrum glaciei</name>
    <dbReference type="NCBI Taxonomy" id="486407"/>
    <lineage>
        <taxon>Bacteria</taxon>
        <taxon>Pseudomonadati</taxon>
        <taxon>Pseudomonadota</taxon>
        <taxon>Alphaproteobacteria</taxon>
        <taxon>Hyphomicrobiales</taxon>
        <taxon>Brucellaceae</taxon>
        <taxon>Paenochrobactrum</taxon>
    </lineage>
</organism>
<proteinExistence type="predicted"/>
<keyword evidence="4" id="KW-1185">Reference proteome</keyword>
<dbReference type="InterPro" id="IPR036188">
    <property type="entry name" value="FAD/NAD-bd_sf"/>
</dbReference>
<dbReference type="Gene3D" id="3.30.9.10">
    <property type="entry name" value="D-Amino Acid Oxidase, subunit A, domain 2"/>
    <property type="match status" value="1"/>
</dbReference>
<dbReference type="SUPFAM" id="SSF54373">
    <property type="entry name" value="FAD-linked reductases, C-terminal domain"/>
    <property type="match status" value="1"/>
</dbReference>
<dbReference type="PANTHER" id="PTHR13847">
    <property type="entry name" value="SARCOSINE DEHYDROGENASE-RELATED"/>
    <property type="match status" value="1"/>
</dbReference>
<sequence length="420" mass="45611">MQSANGCKVLIIGGGIVGLTSGLNLARRGCQVSVLDPCPSPGGASYGNAGMISAETSVPIALPGMLSQVPKWLLNPNGPLVVNPADFPSVFPWLLRWIDASRLKNVLRISEAMRSLHKPSLDLWKTLLGSEFDELITLCGQIHVWSLAEQTPLAKLEAELRERQGIASRLLTRGELDDLCPGISHDVKRAIFVPGNAQTVSPQRLTETIERKFLAAGGERLHEKVLKIVPLNGHGFMIYTNLRQLSADKVVIAAGVDSLKLLKPLGIKVPLTSERGYHLTLRNSGVNLISSISHKSRSVGITSLSDGLRIAGTVEIAASHRPPKEERALMLLNDIQAVFPNVKSDDFSCWMGCRPSFPDSLPLVDHCQEIPGLFFNFGHGHFGLTGSVGTALLLAQIMMDEPTFIPVEPYSRKRFNLMSG</sequence>
<reference evidence="3 4" key="1">
    <citation type="journal article" date="2019" name="Int. J. Syst. Evol. Microbiol.">
        <title>The Global Catalogue of Microorganisms (GCM) 10K type strain sequencing project: providing services to taxonomists for standard genome sequencing and annotation.</title>
        <authorList>
            <consortium name="The Broad Institute Genomics Platform"/>
            <consortium name="The Broad Institute Genome Sequencing Center for Infectious Disease"/>
            <person name="Wu L."/>
            <person name="Ma J."/>
        </authorList>
    </citation>
    <scope>NUCLEOTIDE SEQUENCE [LARGE SCALE GENOMIC DNA]</scope>
    <source>
        <strain evidence="3 4">JCM 15115</strain>
    </source>
</reference>